<feature type="transmembrane region" description="Helical" evidence="2">
    <location>
        <begin position="63"/>
        <end position="83"/>
    </location>
</feature>
<evidence type="ECO:0000313" key="4">
    <source>
        <dbReference type="Proteomes" id="UP000289152"/>
    </source>
</evidence>
<evidence type="ECO:0000256" key="1">
    <source>
        <dbReference type="SAM" id="MobiDB-lite"/>
    </source>
</evidence>
<sequence>MSSQASSSTTKTGKSSISKTFTTFAGHVDPGAPVFVATATLVSGALGATGGALVGVIRTMNPIYFSVHSALNTAVTGFVFFGIREYLISPTLSLRSEMIRGRSEKSLGKLPASLNEMKMEKMVDSTLSGLLSGGILSGIVRGKQTIPRAALTASLLAGILQYGTNQSRIIRLRYLASRQFDHDLSLEHASSPIHTASASSSSSPQTSLNPLVPKEGSSSSHTGTRGETDWDRTNSRLDMTKSDSKLPGRTMRESMADPLAKDKSDTLPTKILSSLSSFLPIRQLSNEAYLETLQRKRSEVDKRLKEIEEEELRIFESSK</sequence>
<evidence type="ECO:0000313" key="3">
    <source>
        <dbReference type="EMBL" id="RXK41602.1"/>
    </source>
</evidence>
<evidence type="ECO:0000256" key="2">
    <source>
        <dbReference type="SAM" id="Phobius"/>
    </source>
</evidence>
<organism evidence="3 4">
    <name type="scientific">Tremella mesenterica</name>
    <name type="common">Jelly fungus</name>
    <dbReference type="NCBI Taxonomy" id="5217"/>
    <lineage>
        <taxon>Eukaryota</taxon>
        <taxon>Fungi</taxon>
        <taxon>Dikarya</taxon>
        <taxon>Basidiomycota</taxon>
        <taxon>Agaricomycotina</taxon>
        <taxon>Tremellomycetes</taxon>
        <taxon>Tremellales</taxon>
        <taxon>Tremellaceae</taxon>
        <taxon>Tremella</taxon>
    </lineage>
</organism>
<feature type="compositionally biased region" description="Low complexity" evidence="1">
    <location>
        <begin position="192"/>
        <end position="207"/>
    </location>
</feature>
<feature type="region of interest" description="Disordered" evidence="1">
    <location>
        <begin position="192"/>
        <end position="264"/>
    </location>
</feature>
<keyword evidence="2" id="KW-0812">Transmembrane</keyword>
<dbReference type="EMBL" id="SDIL01000007">
    <property type="protein sequence ID" value="RXK41602.1"/>
    <property type="molecule type" value="Genomic_DNA"/>
</dbReference>
<protein>
    <submittedName>
        <fullName evidence="3">Uncharacterized protein</fullName>
    </submittedName>
</protein>
<keyword evidence="2" id="KW-0472">Membrane</keyword>
<dbReference type="OrthoDB" id="3366659at2759"/>
<accession>A0A4Q1BUE4</accession>
<dbReference type="Proteomes" id="UP000289152">
    <property type="component" value="Unassembled WGS sequence"/>
</dbReference>
<dbReference type="InParanoid" id="A0A4Q1BUE4"/>
<dbReference type="PANTHER" id="PTHR41390">
    <property type="entry name" value="CHROMOSOME 7, WHOLE GENOME SHOTGUN SEQUENCE"/>
    <property type="match status" value="1"/>
</dbReference>
<feature type="transmembrane region" description="Helical" evidence="2">
    <location>
        <begin position="34"/>
        <end position="56"/>
    </location>
</feature>
<dbReference type="STRING" id="5217.A0A4Q1BUE4"/>
<keyword evidence="4" id="KW-1185">Reference proteome</keyword>
<dbReference type="AlphaFoldDB" id="A0A4Q1BUE4"/>
<dbReference type="VEuPathDB" id="FungiDB:TREMEDRAFT_59839"/>
<feature type="compositionally biased region" description="Basic and acidic residues" evidence="1">
    <location>
        <begin position="224"/>
        <end position="264"/>
    </location>
</feature>
<name>A0A4Q1BUE4_TREME</name>
<proteinExistence type="predicted"/>
<comment type="caution">
    <text evidence="3">The sequence shown here is derived from an EMBL/GenBank/DDBJ whole genome shotgun (WGS) entry which is preliminary data.</text>
</comment>
<reference evidence="3 4" key="1">
    <citation type="submission" date="2016-06" db="EMBL/GenBank/DDBJ databases">
        <title>Evolution of pathogenesis and genome organization in the Tremellales.</title>
        <authorList>
            <person name="Cuomo C."/>
            <person name="Litvintseva A."/>
            <person name="Heitman J."/>
            <person name="Chen Y."/>
            <person name="Sun S."/>
            <person name="Springer D."/>
            <person name="Dromer F."/>
            <person name="Young S."/>
            <person name="Zeng Q."/>
            <person name="Chapman S."/>
            <person name="Gujja S."/>
            <person name="Saif S."/>
            <person name="Birren B."/>
        </authorList>
    </citation>
    <scope>NUCLEOTIDE SEQUENCE [LARGE SCALE GENOMIC DNA]</scope>
    <source>
        <strain evidence="3 4">ATCC 28783</strain>
    </source>
</reference>
<dbReference type="PANTHER" id="PTHR41390:SF1">
    <property type="entry name" value="NADH-UBIQUINONE OXIDOREDUCTASE 213 KDA SUBUNIT"/>
    <property type="match status" value="1"/>
</dbReference>
<gene>
    <name evidence="3" type="ORF">M231_01101</name>
</gene>
<keyword evidence="2" id="KW-1133">Transmembrane helix</keyword>